<accession>A0A135TYK2</accession>
<dbReference type="PROSITE" id="PS50166">
    <property type="entry name" value="IMPORTIN_B_NT"/>
    <property type="match status" value="1"/>
</dbReference>
<dbReference type="GO" id="GO:0005737">
    <property type="term" value="C:cytoplasm"/>
    <property type="evidence" value="ECO:0007669"/>
    <property type="project" value="TreeGrafter"/>
</dbReference>
<feature type="region of interest" description="Disordered" evidence="2">
    <location>
        <begin position="1232"/>
        <end position="1284"/>
    </location>
</feature>
<evidence type="ECO:0000259" key="3">
    <source>
        <dbReference type="PROSITE" id="PS50166"/>
    </source>
</evidence>
<dbReference type="GO" id="GO:0006611">
    <property type="term" value="P:protein export from nucleus"/>
    <property type="evidence" value="ECO:0007669"/>
    <property type="project" value="InterPro"/>
</dbReference>
<protein>
    <recommendedName>
        <fullName evidence="3">Importin N-terminal domain-containing protein</fullName>
    </recommendedName>
</protein>
<dbReference type="PANTHER" id="PTHR11223">
    <property type="entry name" value="EXPORTIN 1/5"/>
    <property type="match status" value="1"/>
</dbReference>
<evidence type="ECO:0000313" key="4">
    <source>
        <dbReference type="EMBL" id="KXH53220.1"/>
    </source>
</evidence>
<keyword evidence="5" id="KW-1185">Reference proteome</keyword>
<comment type="similarity">
    <text evidence="1">Belongs to the exportin family.</text>
</comment>
<feature type="domain" description="Importin N-terminal" evidence="3">
    <location>
        <begin position="50"/>
        <end position="136"/>
    </location>
</feature>
<dbReference type="GO" id="GO:0042565">
    <property type="term" value="C:RNA nuclear export complex"/>
    <property type="evidence" value="ECO:0007669"/>
    <property type="project" value="TreeGrafter"/>
</dbReference>
<dbReference type="InterPro" id="IPR045065">
    <property type="entry name" value="XPO1/5"/>
</dbReference>
<dbReference type="InterPro" id="IPR016024">
    <property type="entry name" value="ARM-type_fold"/>
</dbReference>
<dbReference type="InterPro" id="IPR001494">
    <property type="entry name" value="Importin-beta_N"/>
</dbReference>
<dbReference type="Pfam" id="PF19273">
    <property type="entry name" value="Exportin-5"/>
    <property type="match status" value="2"/>
</dbReference>
<feature type="region of interest" description="Disordered" evidence="2">
    <location>
        <begin position="1"/>
        <end position="24"/>
    </location>
</feature>
<dbReference type="SUPFAM" id="SSF48371">
    <property type="entry name" value="ARM repeat"/>
    <property type="match status" value="1"/>
</dbReference>
<dbReference type="Proteomes" id="UP000070328">
    <property type="component" value="Unassembled WGS sequence"/>
</dbReference>
<gene>
    <name evidence="4" type="ORF">CSIM01_13066</name>
</gene>
<feature type="region of interest" description="Disordered" evidence="2">
    <location>
        <begin position="1097"/>
        <end position="1118"/>
    </location>
</feature>
<proteinExistence type="inferred from homology"/>
<organism evidence="4 5">
    <name type="scientific">Colletotrichum simmondsii</name>
    <dbReference type="NCBI Taxonomy" id="703756"/>
    <lineage>
        <taxon>Eukaryota</taxon>
        <taxon>Fungi</taxon>
        <taxon>Dikarya</taxon>
        <taxon>Ascomycota</taxon>
        <taxon>Pezizomycotina</taxon>
        <taxon>Sordariomycetes</taxon>
        <taxon>Hypocreomycetidae</taxon>
        <taxon>Glomerellales</taxon>
        <taxon>Glomerellaceae</taxon>
        <taxon>Colletotrichum</taxon>
        <taxon>Colletotrichum acutatum species complex</taxon>
    </lineage>
</organism>
<evidence type="ECO:0000313" key="5">
    <source>
        <dbReference type="Proteomes" id="UP000070328"/>
    </source>
</evidence>
<reference evidence="4 5" key="1">
    <citation type="submission" date="2014-02" db="EMBL/GenBank/DDBJ databases">
        <title>The genome sequence of Colletotrichum simmondsii CBS122122.</title>
        <authorList>
            <person name="Baroncelli R."/>
            <person name="Thon M.R."/>
        </authorList>
    </citation>
    <scope>NUCLEOTIDE SEQUENCE [LARGE SCALE GENOMIC DNA]</scope>
    <source>
        <strain evidence="4 5">CBS122122</strain>
    </source>
</reference>
<dbReference type="GO" id="GO:0031267">
    <property type="term" value="F:small GTPase binding"/>
    <property type="evidence" value="ECO:0007669"/>
    <property type="project" value="InterPro"/>
</dbReference>
<comment type="caution">
    <text evidence="4">The sequence shown here is derived from an EMBL/GenBank/DDBJ whole genome shotgun (WGS) entry which is preliminary data.</text>
</comment>
<dbReference type="GO" id="GO:0005634">
    <property type="term" value="C:nucleus"/>
    <property type="evidence" value="ECO:0007669"/>
    <property type="project" value="TreeGrafter"/>
</dbReference>
<dbReference type="GO" id="GO:0005049">
    <property type="term" value="F:nuclear export signal receptor activity"/>
    <property type="evidence" value="ECO:0007669"/>
    <property type="project" value="InterPro"/>
</dbReference>
<name>A0A135TYK2_9PEZI</name>
<dbReference type="OrthoDB" id="2215036at2759"/>
<dbReference type="GO" id="GO:0006405">
    <property type="term" value="P:RNA export from nucleus"/>
    <property type="evidence" value="ECO:0007669"/>
    <property type="project" value="TreeGrafter"/>
</dbReference>
<dbReference type="InterPro" id="IPR011989">
    <property type="entry name" value="ARM-like"/>
</dbReference>
<dbReference type="Gene3D" id="1.25.10.10">
    <property type="entry name" value="Leucine-rich Repeat Variant"/>
    <property type="match status" value="1"/>
</dbReference>
<dbReference type="PANTHER" id="PTHR11223:SF3">
    <property type="entry name" value="EXPORTIN-5"/>
    <property type="match status" value="1"/>
</dbReference>
<evidence type="ECO:0000256" key="1">
    <source>
        <dbReference type="ARBA" id="ARBA00009466"/>
    </source>
</evidence>
<dbReference type="GO" id="GO:0003723">
    <property type="term" value="F:RNA binding"/>
    <property type="evidence" value="ECO:0007669"/>
    <property type="project" value="TreeGrafter"/>
</dbReference>
<dbReference type="InterPro" id="IPR045478">
    <property type="entry name" value="Exportin-5_C"/>
</dbReference>
<dbReference type="EMBL" id="JFBX01000023">
    <property type="protein sequence ID" value="KXH53220.1"/>
    <property type="molecule type" value="Genomic_DNA"/>
</dbReference>
<sequence>MDGRTPNGAAGMAQNATSTNGGNPDIISQIHQALEVIHSPYSSNESRRDAQLFLENIKGIDEAPFHGFTLASNKSQSPVVRHYALSLLEYAIKQKWAEYNEQQSTMLREWVMELCRTLSKEDPLYIRNKTAQLWVEVAKRCWGAEWMDMDELLVRIWQIPDSPVHKELVLFVLETLSDEVFNGDDAVVAMREGVLSRSCVEVFTPASVLREAFPNRVAGPEVRSGEEGWLSRVSEFLSQCLDGDAPNNDQIRSCAVKSLTVFYSLMPWAIPKSVAVANCVPVMCRALATPEVSIQKASLEALHALYSRSNFSEQEFKDLVAPMYDASQVDLLKRLFEWSAVDVEDIDEDKYQFGKKFSEMLSLLGNYLDRRFSAISTNSDVSGFLNLLLLTVQSQSLIIAIPVLATWTRLLNNRLIGQSPANSHLVGPLLEVCGSRLIRYENLPEDTQDQTFMFLMEDTDTVPERHAFLGNYRRYSTQVIETIVQLKLSDAVYHVLGQAEHVLQHLYDESAPMDVTTYFKHSMPVLRVDAQFTVIEAALKGYMKWRASTTQQSLPDYEQQRAALERDLESWCTKLLEMKFEDPLIRKRVLQLLVAFSTTALDKNPGFMLKVLEHILMTWPAPQPEHRAFNEAIKDFQSESMVELQRLASKVPDHLLAVYDQIEAKVNDMISSGTLDEKRQIAYQSFLFIIIHRASNIDPAKQVERLQQFIKPVTASWQNQELKNALSSYSGFCELMALDKAKRYLMSHRVHEVKEWGSCELDAEGLALQAELEERQKMLPLRPTKSFLSFSVEKLEKTSTPFQISYQLWNDSFPLILPDLLQFLSHAHASHNPDNWTELPNEMKSVVGNVLSDRFWQAGISEGSKDEFYARVMDKKNTLEGLASTIRGTVRFVRETCYAIIYCMSRLEMQFYGFSELPGPLAQALFQNSFHLSAHQQINLLNLVRYLVDDCPLEQREHFLPPLLAACFQQMDAKINAEWENLERQQAIQAAADALTEEMKSESILRQVTYTAVIMVADFLDPTKRNPPPLRSQNGQEQSRKYPSLRKFCLMQSTVVEPLLLFCTHAIRMRDTRCCSIILRVFRSIVPDFTVAEPLSPKSLPQDGAEAAPSSRDPYLDTSPVSAEAATAIREYIASDVLRACITSFHEPYFVDLQKDLASLIAAILVYYSPVTSTPRDILMSLPNIRQADLDRLNDFVAKPASHTRQQRALVLDLLKDLKGVSIAEMGKLPKNSGFGRSKRSNRSKMAQEFMTPANESRTRGGGVADGGRATPDALEGVAGLFEG</sequence>
<evidence type="ECO:0000256" key="2">
    <source>
        <dbReference type="SAM" id="MobiDB-lite"/>
    </source>
</evidence>